<feature type="compositionally biased region" description="Polar residues" evidence="1">
    <location>
        <begin position="78"/>
        <end position="92"/>
    </location>
</feature>
<evidence type="ECO:0000313" key="3">
    <source>
        <dbReference type="Proteomes" id="UP000240883"/>
    </source>
</evidence>
<dbReference type="EMBL" id="KZ678142">
    <property type="protein sequence ID" value="PSN62267.1"/>
    <property type="molecule type" value="Genomic_DNA"/>
</dbReference>
<proteinExistence type="predicted"/>
<dbReference type="Proteomes" id="UP000240883">
    <property type="component" value="Unassembled WGS sequence"/>
</dbReference>
<feature type="region of interest" description="Disordered" evidence="1">
    <location>
        <begin position="68"/>
        <end position="107"/>
    </location>
</feature>
<evidence type="ECO:0000313" key="2">
    <source>
        <dbReference type="EMBL" id="PSN62267.1"/>
    </source>
</evidence>
<evidence type="ECO:0000256" key="1">
    <source>
        <dbReference type="SAM" id="MobiDB-lite"/>
    </source>
</evidence>
<dbReference type="OrthoDB" id="3791184at2759"/>
<gene>
    <name evidence="2" type="ORF">BS50DRAFT_141619</name>
</gene>
<reference evidence="2 3" key="1">
    <citation type="journal article" date="2018" name="Front. Microbiol.">
        <title>Genome-Wide Analysis of Corynespora cassiicola Leaf Fall Disease Putative Effectors.</title>
        <authorList>
            <person name="Lopez D."/>
            <person name="Ribeiro S."/>
            <person name="Label P."/>
            <person name="Fumanal B."/>
            <person name="Venisse J.S."/>
            <person name="Kohler A."/>
            <person name="de Oliveira R.R."/>
            <person name="Labutti K."/>
            <person name="Lipzen A."/>
            <person name="Lail K."/>
            <person name="Bauer D."/>
            <person name="Ohm R.A."/>
            <person name="Barry K.W."/>
            <person name="Spatafora J."/>
            <person name="Grigoriev I.V."/>
            <person name="Martin F.M."/>
            <person name="Pujade-Renaud V."/>
        </authorList>
    </citation>
    <scope>NUCLEOTIDE SEQUENCE [LARGE SCALE GENOMIC DNA]</scope>
    <source>
        <strain evidence="2 3">Philippines</strain>
    </source>
</reference>
<keyword evidence="3" id="KW-1185">Reference proteome</keyword>
<organism evidence="2 3">
    <name type="scientific">Corynespora cassiicola Philippines</name>
    <dbReference type="NCBI Taxonomy" id="1448308"/>
    <lineage>
        <taxon>Eukaryota</taxon>
        <taxon>Fungi</taxon>
        <taxon>Dikarya</taxon>
        <taxon>Ascomycota</taxon>
        <taxon>Pezizomycotina</taxon>
        <taxon>Dothideomycetes</taxon>
        <taxon>Pleosporomycetidae</taxon>
        <taxon>Pleosporales</taxon>
        <taxon>Corynesporascaceae</taxon>
        <taxon>Corynespora</taxon>
    </lineage>
</organism>
<dbReference type="AlphaFoldDB" id="A0A2T2NA12"/>
<name>A0A2T2NA12_CORCC</name>
<accession>A0A2T2NA12</accession>
<sequence length="299" mass="33570">MLACSDSAVGEQTSALDIINTVRQLKEERDTWKAVADMYKHALEAQTARLCELQSICFATQAELENEKTAANTRRDPQSNVDCQPGSGSHANVSPKRTDPFANSPNPCHDASFKRVESFASSHDYGTALVEVNRLLRGPLTDEARVDGLLLKSNLHRATGPGGLLEALAACTKALELCDQLSHLASFLPRIHYQRRSLYRLHMLMEYCDDDYDDDDANDPLYSSKEDLDAVNGVHRRLGFDERRDESWHFTSGFEPLGPNNIRWRVPSQWKLCQASGSKRLSLPCRWMMGQRCADHCIS</sequence>
<feature type="compositionally biased region" description="Basic and acidic residues" evidence="1">
    <location>
        <begin position="68"/>
        <end position="77"/>
    </location>
</feature>
<protein>
    <submittedName>
        <fullName evidence="2">Uncharacterized protein</fullName>
    </submittedName>
</protein>